<feature type="transmembrane region" description="Helical" evidence="6">
    <location>
        <begin position="10"/>
        <end position="28"/>
    </location>
</feature>
<dbReference type="Pfam" id="PF03706">
    <property type="entry name" value="LPG_synthase_TM"/>
    <property type="match status" value="1"/>
</dbReference>
<comment type="subcellular location">
    <subcellularLocation>
        <location evidence="1">Cell membrane</location>
        <topology evidence="1">Multi-pass membrane protein</topology>
    </subcellularLocation>
</comment>
<dbReference type="PANTHER" id="PTHR39087:SF2">
    <property type="entry name" value="UPF0104 MEMBRANE PROTEIN MJ1595"/>
    <property type="match status" value="1"/>
</dbReference>
<protein>
    <recommendedName>
        <fullName evidence="8">Flippase-like domain-containing protein</fullName>
    </recommendedName>
</protein>
<evidence type="ECO:0000256" key="1">
    <source>
        <dbReference type="ARBA" id="ARBA00004651"/>
    </source>
</evidence>
<evidence type="ECO:0000256" key="3">
    <source>
        <dbReference type="ARBA" id="ARBA00022692"/>
    </source>
</evidence>
<feature type="transmembrane region" description="Helical" evidence="6">
    <location>
        <begin position="40"/>
        <end position="58"/>
    </location>
</feature>
<keyword evidence="3 6" id="KW-0812">Transmembrane</keyword>
<name>X0Y002_9ZZZZ</name>
<comment type="caution">
    <text evidence="7">The sequence shown here is derived from an EMBL/GenBank/DDBJ whole genome shotgun (WGS) entry which is preliminary data.</text>
</comment>
<keyword evidence="4 6" id="KW-1133">Transmembrane helix</keyword>
<evidence type="ECO:0000313" key="7">
    <source>
        <dbReference type="EMBL" id="GAG49069.1"/>
    </source>
</evidence>
<evidence type="ECO:0008006" key="8">
    <source>
        <dbReference type="Google" id="ProtNLM"/>
    </source>
</evidence>
<dbReference type="AlphaFoldDB" id="X0Y002"/>
<dbReference type="InterPro" id="IPR022791">
    <property type="entry name" value="L-PG_synthase/AglD"/>
</dbReference>
<organism evidence="7">
    <name type="scientific">marine sediment metagenome</name>
    <dbReference type="NCBI Taxonomy" id="412755"/>
    <lineage>
        <taxon>unclassified sequences</taxon>
        <taxon>metagenomes</taxon>
        <taxon>ecological metagenomes</taxon>
    </lineage>
</organism>
<feature type="transmembrane region" description="Helical" evidence="6">
    <location>
        <begin position="70"/>
        <end position="88"/>
    </location>
</feature>
<proteinExistence type="predicted"/>
<feature type="non-terminal residue" evidence="7">
    <location>
        <position position="170"/>
    </location>
</feature>
<evidence type="ECO:0000256" key="5">
    <source>
        <dbReference type="ARBA" id="ARBA00023136"/>
    </source>
</evidence>
<dbReference type="EMBL" id="BARS01055799">
    <property type="protein sequence ID" value="GAG49069.1"/>
    <property type="molecule type" value="Genomic_DNA"/>
</dbReference>
<feature type="transmembrane region" description="Helical" evidence="6">
    <location>
        <begin position="118"/>
        <end position="143"/>
    </location>
</feature>
<feature type="transmembrane region" description="Helical" evidence="6">
    <location>
        <begin position="150"/>
        <end position="169"/>
    </location>
</feature>
<keyword evidence="2" id="KW-1003">Cell membrane</keyword>
<sequence>MVPRILRSKWLFHLGVTGAFIGFVLWRVDVGGALGPLADANYFWVPPALLLFSLAKFIDAARWQVLLAKVRVLPLSSLFGAFLVGNVVNNLLPLRAGDIAKIQILANRFGVSRAGLTASVFAVEAVLDGVTFLVFLLLGLALWEGTDVPAALLWGLASIAILGLALTLVA</sequence>
<accession>X0Y002</accession>
<keyword evidence="5 6" id="KW-0472">Membrane</keyword>
<dbReference type="PANTHER" id="PTHR39087">
    <property type="entry name" value="UPF0104 MEMBRANE PROTEIN MJ1595"/>
    <property type="match status" value="1"/>
</dbReference>
<reference evidence="7" key="1">
    <citation type="journal article" date="2014" name="Front. Microbiol.">
        <title>High frequency of phylogenetically diverse reductive dehalogenase-homologous genes in deep subseafloor sedimentary metagenomes.</title>
        <authorList>
            <person name="Kawai M."/>
            <person name="Futagami T."/>
            <person name="Toyoda A."/>
            <person name="Takaki Y."/>
            <person name="Nishi S."/>
            <person name="Hori S."/>
            <person name="Arai W."/>
            <person name="Tsubouchi T."/>
            <person name="Morono Y."/>
            <person name="Uchiyama I."/>
            <person name="Ito T."/>
            <person name="Fujiyama A."/>
            <person name="Inagaki F."/>
            <person name="Takami H."/>
        </authorList>
    </citation>
    <scope>NUCLEOTIDE SEQUENCE</scope>
    <source>
        <strain evidence="7">Expedition CK06-06</strain>
    </source>
</reference>
<evidence type="ECO:0000256" key="6">
    <source>
        <dbReference type="SAM" id="Phobius"/>
    </source>
</evidence>
<gene>
    <name evidence="7" type="ORF">S01H1_82324</name>
</gene>
<evidence type="ECO:0000256" key="4">
    <source>
        <dbReference type="ARBA" id="ARBA00022989"/>
    </source>
</evidence>
<dbReference type="GO" id="GO:0005886">
    <property type="term" value="C:plasma membrane"/>
    <property type="evidence" value="ECO:0007669"/>
    <property type="project" value="UniProtKB-SubCell"/>
</dbReference>
<evidence type="ECO:0000256" key="2">
    <source>
        <dbReference type="ARBA" id="ARBA00022475"/>
    </source>
</evidence>